<evidence type="ECO:0000313" key="4">
    <source>
        <dbReference type="EMBL" id="KAG2966951.1"/>
    </source>
</evidence>
<sequence>MSVQGRRGNASTSQLVTTSTRSVGLLQLATTPRQIQAINTFTTRRTPPSTSLVDIKERNTQLAESACDPSIGLILQR</sequence>
<dbReference type="EMBL" id="RCMG01000329">
    <property type="protein sequence ID" value="KAG2856512.1"/>
    <property type="molecule type" value="Genomic_DNA"/>
</dbReference>
<dbReference type="Proteomes" id="UP000735874">
    <property type="component" value="Unassembled WGS sequence"/>
</dbReference>
<organism evidence="5 6">
    <name type="scientific">Phytophthora cactorum</name>
    <dbReference type="NCBI Taxonomy" id="29920"/>
    <lineage>
        <taxon>Eukaryota</taxon>
        <taxon>Sar</taxon>
        <taxon>Stramenopiles</taxon>
        <taxon>Oomycota</taxon>
        <taxon>Peronosporomycetes</taxon>
        <taxon>Peronosporales</taxon>
        <taxon>Peronosporaceae</taxon>
        <taxon>Phytophthora</taxon>
    </lineage>
</organism>
<dbReference type="EMBL" id="RCML01000970">
    <property type="protein sequence ID" value="KAG2966951.1"/>
    <property type="molecule type" value="Genomic_DNA"/>
</dbReference>
<dbReference type="Proteomes" id="UP000697107">
    <property type="component" value="Unassembled WGS sequence"/>
</dbReference>
<accession>A0A8T1HG55</accession>
<comment type="caution">
    <text evidence="5">The sequence shown here is derived from an EMBL/GenBank/DDBJ whole genome shotgun (WGS) entry which is preliminary data.</text>
</comment>
<evidence type="ECO:0000313" key="3">
    <source>
        <dbReference type="EMBL" id="KAG2905240.1"/>
    </source>
</evidence>
<evidence type="ECO:0000313" key="5">
    <source>
        <dbReference type="EMBL" id="KAG3211049.1"/>
    </source>
</evidence>
<name>A0A8T1HG55_9STRA</name>
<dbReference type="Proteomes" id="UP000760860">
    <property type="component" value="Unassembled WGS sequence"/>
</dbReference>
<evidence type="ECO:0000313" key="2">
    <source>
        <dbReference type="EMBL" id="KAG2892718.1"/>
    </source>
</evidence>
<dbReference type="AlphaFoldDB" id="A0A8T1HG55"/>
<evidence type="ECO:0000313" key="6">
    <source>
        <dbReference type="Proteomes" id="UP000760860"/>
    </source>
</evidence>
<gene>
    <name evidence="1" type="ORF">PC113_g11516</name>
    <name evidence="2" type="ORF">PC115_g18718</name>
    <name evidence="3" type="ORF">PC117_g20801</name>
    <name evidence="4" type="ORF">PC118_g18866</name>
    <name evidence="5" type="ORF">PC129_g17967</name>
</gene>
<reference evidence="5" key="1">
    <citation type="submission" date="2018-05" db="EMBL/GenBank/DDBJ databases">
        <title>Effector identification in a new, highly contiguous assembly of the strawberry crown rot pathogen Phytophthora cactorum.</title>
        <authorList>
            <person name="Armitage A.D."/>
            <person name="Nellist C.F."/>
            <person name="Bates H."/>
            <person name="Vickerstaff R.J."/>
            <person name="Harrison R.J."/>
        </authorList>
    </citation>
    <scope>NUCLEOTIDE SEQUENCE</scope>
    <source>
        <strain evidence="1">15-7</strain>
        <strain evidence="2">4032</strain>
        <strain evidence="3">4040</strain>
        <strain evidence="4">P415</strain>
        <strain evidence="5">P421</strain>
    </source>
</reference>
<proteinExistence type="predicted"/>
<evidence type="ECO:0000313" key="1">
    <source>
        <dbReference type="EMBL" id="KAG2856512.1"/>
    </source>
</evidence>
<dbReference type="EMBL" id="RCMI01000989">
    <property type="protein sequence ID" value="KAG2892718.1"/>
    <property type="molecule type" value="Genomic_DNA"/>
</dbReference>
<dbReference type="Proteomes" id="UP000736787">
    <property type="component" value="Unassembled WGS sequence"/>
</dbReference>
<dbReference type="EMBL" id="RCMK01000995">
    <property type="protein sequence ID" value="KAG2905240.1"/>
    <property type="molecule type" value="Genomic_DNA"/>
</dbReference>
<protein>
    <submittedName>
        <fullName evidence="5">Uncharacterized protein</fullName>
    </submittedName>
</protein>
<dbReference type="EMBL" id="RCMV01001005">
    <property type="protein sequence ID" value="KAG3211049.1"/>
    <property type="molecule type" value="Genomic_DNA"/>
</dbReference>
<dbReference type="Proteomes" id="UP000774804">
    <property type="component" value="Unassembled WGS sequence"/>
</dbReference>